<dbReference type="PANTHER" id="PTHR13115">
    <property type="entry name" value="RNA POLYMERASE-ASSOCIATED PROTEIN RTF1 HOMOLOG"/>
    <property type="match status" value="1"/>
</dbReference>
<feature type="region of interest" description="Disordered" evidence="5">
    <location>
        <begin position="524"/>
        <end position="544"/>
    </location>
</feature>
<dbReference type="FunFam" id="3.90.70.200:FF:000003">
    <property type="entry name" value="RNA polymerase-associated protein RTF1"/>
    <property type="match status" value="1"/>
</dbReference>
<feature type="compositionally biased region" description="Acidic residues" evidence="5">
    <location>
        <begin position="47"/>
        <end position="59"/>
    </location>
</feature>
<keyword evidence="4" id="KW-0539">Nucleus</keyword>
<dbReference type="Gene3D" id="3.90.70.200">
    <property type="entry name" value="Plus-3 domain"/>
    <property type="match status" value="1"/>
</dbReference>
<dbReference type="InterPro" id="IPR004343">
    <property type="entry name" value="Plus-3_dom"/>
</dbReference>
<comment type="caution">
    <text evidence="7">The sequence shown here is derived from an EMBL/GenBank/DDBJ whole genome shotgun (WGS) entry which is preliminary data.</text>
</comment>
<dbReference type="GO" id="GO:0016593">
    <property type="term" value="C:Cdc73/Paf1 complex"/>
    <property type="evidence" value="ECO:0007669"/>
    <property type="project" value="TreeGrafter"/>
</dbReference>
<feature type="compositionally biased region" description="Acidic residues" evidence="5">
    <location>
        <begin position="236"/>
        <end position="251"/>
    </location>
</feature>
<evidence type="ECO:0000313" key="7">
    <source>
        <dbReference type="EMBL" id="KAG0581070.1"/>
    </source>
</evidence>
<dbReference type="PROSITE" id="PS51360">
    <property type="entry name" value="PLUS3"/>
    <property type="match status" value="1"/>
</dbReference>
<dbReference type="GO" id="GO:0003677">
    <property type="term" value="F:DNA binding"/>
    <property type="evidence" value="ECO:0007669"/>
    <property type="project" value="InterPro"/>
</dbReference>
<evidence type="ECO:0000259" key="6">
    <source>
        <dbReference type="PROSITE" id="PS51360"/>
    </source>
</evidence>
<feature type="region of interest" description="Disordered" evidence="5">
    <location>
        <begin position="1"/>
        <end position="273"/>
    </location>
</feature>
<evidence type="ECO:0000256" key="3">
    <source>
        <dbReference type="ARBA" id="ARBA00023163"/>
    </source>
</evidence>
<dbReference type="GO" id="GO:1990269">
    <property type="term" value="F:RNA polymerase II C-terminal domain phosphoserine binding"/>
    <property type="evidence" value="ECO:0007669"/>
    <property type="project" value="TreeGrafter"/>
</dbReference>
<protein>
    <recommendedName>
        <fullName evidence="6">Plus3 domain-containing protein</fullName>
    </recommendedName>
</protein>
<feature type="compositionally biased region" description="Basic and acidic residues" evidence="5">
    <location>
        <begin position="60"/>
        <end position="71"/>
    </location>
</feature>
<feature type="compositionally biased region" description="Basic and acidic residues" evidence="5">
    <location>
        <begin position="79"/>
        <end position="96"/>
    </location>
</feature>
<dbReference type="OrthoDB" id="166375at2759"/>
<gene>
    <name evidence="7" type="ORF">KC19_4G222500</name>
</gene>
<proteinExistence type="predicted"/>
<dbReference type="SMART" id="SM00719">
    <property type="entry name" value="Plus3"/>
    <property type="match status" value="1"/>
</dbReference>
<feature type="domain" description="Plus3" evidence="6">
    <location>
        <begin position="269"/>
        <end position="405"/>
    </location>
</feature>
<sequence>MADFELDDMLLEAAGRPKEGGGRSHTSSSKRRRASSMSSDDRSDSSPDNDDEDDDDEFDERGGGRSGEKGKGSKMPLKKRFESSDKDGEDGPRDDGYNSEFSYGSDLYKDEEDRHNLAQMTELEREMELAERSEKRDTWLALRKSRGNRQAEVSRPSHRRERDLGPPSSRMRSSVREGTRSKKENALHELVARRQKAQDPASLRKRRDQGMTPSRETHSPGRKKPRESMSYSESDPPSEDDADSEREDDEHSDGGGSGDDQADKREPDVATEEELKDIVIRRSKLAKWFMEPFFEDIIVGCFVRIGIGVSNAGQSIYRVCQVKNVDAKDPDKQYKFENFMTHKYLNCFWGDESTAARWQMVRASDQPATQKEIGDFLRAVENAKGRKPLKAEVLEKRDAISKVNQFVYSASTVKQMLQEKKMAASRPTNIALEKDRLIKELGIAEGKGDHAEVEKLQLRLKELELYANQAKSKDSKAMALAEMNRRNRMENFKNASMLKPVNTFAKEGEAGYDPFSRRWTRSQNYYQSQPKAEEKEATEGVNAEDGVEKAGAKASEQSEVAKHVESQAAADRRKLYALHDFVLPISLSKLGNTKGPGGIHQAFVQAYMARKAHLEASCGVQVEQNDGRRHSLTLTVNDYKRRRGLL</sequence>
<reference evidence="7" key="1">
    <citation type="submission" date="2020-06" db="EMBL/GenBank/DDBJ databases">
        <title>WGS assembly of Ceratodon purpureus strain R40.</title>
        <authorList>
            <person name="Carey S.B."/>
            <person name="Jenkins J."/>
            <person name="Shu S."/>
            <person name="Lovell J.T."/>
            <person name="Sreedasyam A."/>
            <person name="Maumus F."/>
            <person name="Tiley G.P."/>
            <person name="Fernandez-Pozo N."/>
            <person name="Barry K."/>
            <person name="Chen C."/>
            <person name="Wang M."/>
            <person name="Lipzen A."/>
            <person name="Daum C."/>
            <person name="Saski C.A."/>
            <person name="Payton A.C."/>
            <person name="Mcbreen J.C."/>
            <person name="Conrad R.E."/>
            <person name="Kollar L.M."/>
            <person name="Olsson S."/>
            <person name="Huttunen S."/>
            <person name="Landis J.B."/>
            <person name="Wickett N.J."/>
            <person name="Johnson M.G."/>
            <person name="Rensing S.A."/>
            <person name="Grimwood J."/>
            <person name="Schmutz J."/>
            <person name="Mcdaniel S.F."/>
        </authorList>
    </citation>
    <scope>NUCLEOTIDE SEQUENCE</scope>
    <source>
        <strain evidence="7">R40</strain>
    </source>
</reference>
<evidence type="ECO:0000313" key="8">
    <source>
        <dbReference type="Proteomes" id="UP000822688"/>
    </source>
</evidence>
<evidence type="ECO:0000256" key="1">
    <source>
        <dbReference type="ARBA" id="ARBA00004123"/>
    </source>
</evidence>
<dbReference type="SUPFAM" id="SSF159042">
    <property type="entry name" value="Plus3-like"/>
    <property type="match status" value="1"/>
</dbReference>
<dbReference type="Proteomes" id="UP000822688">
    <property type="component" value="Chromosome 4"/>
</dbReference>
<keyword evidence="3" id="KW-0804">Transcription</keyword>
<dbReference type="AlphaFoldDB" id="A0A8T0IBG0"/>
<dbReference type="InterPro" id="IPR036128">
    <property type="entry name" value="Plus3-like_sf"/>
</dbReference>
<keyword evidence="8" id="KW-1185">Reference proteome</keyword>
<comment type="subcellular location">
    <subcellularLocation>
        <location evidence="1">Nucleus</location>
    </subcellularLocation>
</comment>
<dbReference type="EMBL" id="CM026424">
    <property type="protein sequence ID" value="KAG0581070.1"/>
    <property type="molecule type" value="Genomic_DNA"/>
</dbReference>
<name>A0A8T0IBG0_CERPU</name>
<dbReference type="Pfam" id="PF03126">
    <property type="entry name" value="Plus-3"/>
    <property type="match status" value="1"/>
</dbReference>
<evidence type="ECO:0000256" key="5">
    <source>
        <dbReference type="SAM" id="MobiDB-lite"/>
    </source>
</evidence>
<feature type="compositionally biased region" description="Basic and acidic residues" evidence="5">
    <location>
        <begin position="107"/>
        <end position="138"/>
    </location>
</feature>
<evidence type="ECO:0000256" key="2">
    <source>
        <dbReference type="ARBA" id="ARBA00023015"/>
    </source>
</evidence>
<evidence type="ECO:0000256" key="4">
    <source>
        <dbReference type="ARBA" id="ARBA00023242"/>
    </source>
</evidence>
<keyword evidence="2" id="KW-0805">Transcription regulation</keyword>
<organism evidence="7 8">
    <name type="scientific">Ceratodon purpureus</name>
    <name type="common">Fire moss</name>
    <name type="synonym">Dicranum purpureum</name>
    <dbReference type="NCBI Taxonomy" id="3225"/>
    <lineage>
        <taxon>Eukaryota</taxon>
        <taxon>Viridiplantae</taxon>
        <taxon>Streptophyta</taxon>
        <taxon>Embryophyta</taxon>
        <taxon>Bryophyta</taxon>
        <taxon>Bryophytina</taxon>
        <taxon>Bryopsida</taxon>
        <taxon>Dicranidae</taxon>
        <taxon>Pseudoditrichales</taxon>
        <taxon>Ditrichaceae</taxon>
        <taxon>Ceratodon</taxon>
    </lineage>
</organism>
<accession>A0A8T0IBG0</accession>
<feature type="compositionally biased region" description="Acidic residues" evidence="5">
    <location>
        <begin position="1"/>
        <end position="10"/>
    </location>
</feature>
<feature type="compositionally biased region" description="Basic and acidic residues" evidence="5">
    <location>
        <begin position="174"/>
        <end position="192"/>
    </location>
</feature>
<dbReference type="PANTHER" id="PTHR13115:SF8">
    <property type="entry name" value="RNA POLYMERASE-ASSOCIATED PROTEIN RTF1 HOMOLOG"/>
    <property type="match status" value="1"/>
</dbReference>